<organism evidence="3 4">
    <name type="scientific">Ornithinimicrobium cryptoxanthini</name>
    <dbReference type="NCBI Taxonomy" id="2934161"/>
    <lineage>
        <taxon>Bacteria</taxon>
        <taxon>Bacillati</taxon>
        <taxon>Actinomycetota</taxon>
        <taxon>Actinomycetes</taxon>
        <taxon>Micrococcales</taxon>
        <taxon>Ornithinimicrobiaceae</taxon>
        <taxon>Ornithinimicrobium</taxon>
    </lineage>
</organism>
<feature type="compositionally biased region" description="Basic residues" evidence="1">
    <location>
        <begin position="1"/>
        <end position="12"/>
    </location>
</feature>
<feature type="transmembrane region" description="Helical" evidence="2">
    <location>
        <begin position="100"/>
        <end position="120"/>
    </location>
</feature>
<protein>
    <submittedName>
        <fullName evidence="3">Multidrug ABC transporter permease</fullName>
    </submittedName>
</protein>
<feature type="region of interest" description="Disordered" evidence="1">
    <location>
        <begin position="1"/>
        <end position="23"/>
    </location>
</feature>
<feature type="transmembrane region" description="Helical" evidence="2">
    <location>
        <begin position="413"/>
        <end position="435"/>
    </location>
</feature>
<evidence type="ECO:0000313" key="4">
    <source>
        <dbReference type="Proteomes" id="UP001056535"/>
    </source>
</evidence>
<proteinExistence type="predicted"/>
<feature type="transmembrane region" description="Helical" evidence="2">
    <location>
        <begin position="175"/>
        <end position="197"/>
    </location>
</feature>
<evidence type="ECO:0000313" key="3">
    <source>
        <dbReference type="EMBL" id="USQ75883.1"/>
    </source>
</evidence>
<dbReference type="RefSeq" id="WP_252620416.1">
    <property type="nucleotide sequence ID" value="NZ_CP099490.1"/>
</dbReference>
<feature type="transmembrane region" description="Helical" evidence="2">
    <location>
        <begin position="209"/>
        <end position="227"/>
    </location>
</feature>
<keyword evidence="2" id="KW-0472">Membrane</keyword>
<feature type="transmembrane region" description="Helical" evidence="2">
    <location>
        <begin position="314"/>
        <end position="332"/>
    </location>
</feature>
<gene>
    <name evidence="3" type="ORF">NF557_14965</name>
</gene>
<sequence length="548" mass="56135">MSTTHATRHTHRAPPGMSRPGAGPATRALLKVTIRQDAHNIAPWVVLISVLSASSVLIYAWIFPDAADRTALATAMRGNPALSLIFGPARDLSTSDGFNAWRAGQLGAFFAGLMTILIVIRNSRADEDSGRAELLASGVLARQSRLAVAVAMATLASVALGVVCFVLTVACGGGLAATLVLSATFTASGLMFAGVAAIAAQLGSEARTASSLAIATLAVCFVARGYIDTSGGGDWMTWLTPLGWLAQARPATDNNPWPLLVALAFAVVLIAVAFVLQGRRDFGQGLLAGRPGPAEAGLAGTVWGLAVKLHRGALLSWSIGLTLLGLVLGNLASSVGDVLADNPAMAAILASGAVTVSDLTFAFVITILQLIAIIAAVMGVQMIQRVHAEEIDLRVEPLLAGSLHRSTYLASNVVVALVGSGIAMMLAGTGLGVVASAADSSISIGEVIGQALLMIPGAWVLVALAVAAVGAAPGKRLVGWLGIVATFGLTILGPTFRLPDWALSISPLRHVPHVSAVSPEWAGFVVLVGVVVALLAVGFVGFRHRDVL</sequence>
<evidence type="ECO:0000256" key="1">
    <source>
        <dbReference type="SAM" id="MobiDB-lite"/>
    </source>
</evidence>
<keyword evidence="2" id="KW-1133">Transmembrane helix</keyword>
<feature type="transmembrane region" description="Helical" evidence="2">
    <location>
        <begin position="41"/>
        <end position="62"/>
    </location>
</feature>
<dbReference type="Proteomes" id="UP001056535">
    <property type="component" value="Chromosome"/>
</dbReference>
<feature type="transmembrane region" description="Helical" evidence="2">
    <location>
        <begin position="447"/>
        <end position="470"/>
    </location>
</feature>
<feature type="transmembrane region" description="Helical" evidence="2">
    <location>
        <begin position="521"/>
        <end position="542"/>
    </location>
</feature>
<evidence type="ECO:0000256" key="2">
    <source>
        <dbReference type="SAM" id="Phobius"/>
    </source>
</evidence>
<feature type="transmembrane region" description="Helical" evidence="2">
    <location>
        <begin position="477"/>
        <end position="496"/>
    </location>
</feature>
<accession>A0ABY4YGI2</accession>
<reference evidence="3" key="1">
    <citation type="submission" date="2022-06" db="EMBL/GenBank/DDBJ databases">
        <title>Ornithinimicrobium JY.X270.</title>
        <authorList>
            <person name="Huang Y."/>
        </authorList>
    </citation>
    <scope>NUCLEOTIDE SEQUENCE</scope>
    <source>
        <strain evidence="3">JY.X270</strain>
    </source>
</reference>
<name>A0ABY4YGI2_9MICO</name>
<keyword evidence="2" id="KW-0812">Transmembrane</keyword>
<feature type="transmembrane region" description="Helical" evidence="2">
    <location>
        <begin position="344"/>
        <end position="377"/>
    </location>
</feature>
<dbReference type="EMBL" id="CP099490">
    <property type="protein sequence ID" value="USQ75883.1"/>
    <property type="molecule type" value="Genomic_DNA"/>
</dbReference>
<feature type="transmembrane region" description="Helical" evidence="2">
    <location>
        <begin position="146"/>
        <end position="169"/>
    </location>
</feature>
<feature type="transmembrane region" description="Helical" evidence="2">
    <location>
        <begin position="257"/>
        <end position="276"/>
    </location>
</feature>
<keyword evidence="4" id="KW-1185">Reference proteome</keyword>